<dbReference type="Pfam" id="PF13631">
    <property type="entry name" value="Cytochrom_B_N_2"/>
    <property type="match status" value="1"/>
</dbReference>
<feature type="transmembrane region" description="Helical" evidence="6">
    <location>
        <begin position="259"/>
        <end position="278"/>
    </location>
</feature>
<dbReference type="STRING" id="46177.SAMN05660976_00639"/>
<dbReference type="PROSITE" id="PS51002">
    <property type="entry name" value="CYTB_NTER"/>
    <property type="match status" value="1"/>
</dbReference>
<feature type="transmembrane region" description="Helical" evidence="6">
    <location>
        <begin position="408"/>
        <end position="428"/>
    </location>
</feature>
<evidence type="ECO:0000313" key="8">
    <source>
        <dbReference type="EMBL" id="SEK55659.1"/>
    </source>
</evidence>
<protein>
    <recommendedName>
        <fullName evidence="3">Cytochrome bc1 complex cytochrome b subunit</fullName>
        <ecNumber evidence="2">7.1.1.8</ecNumber>
    </recommendedName>
    <alternativeName>
        <fullName evidence="5">Cytochrome bc1 reductase complex subunit QcrB</fullName>
    </alternativeName>
</protein>
<evidence type="ECO:0000256" key="4">
    <source>
        <dbReference type="ARBA" id="ARBA00029351"/>
    </source>
</evidence>
<keyword evidence="9" id="KW-1185">Reference proteome</keyword>
<feature type="transmembrane region" description="Helical" evidence="6">
    <location>
        <begin position="137"/>
        <end position="159"/>
    </location>
</feature>
<dbReference type="AlphaFoldDB" id="A0A1H7HZJ3"/>
<dbReference type="Proteomes" id="UP000198953">
    <property type="component" value="Unassembled WGS sequence"/>
</dbReference>
<name>A0A1H7HZJ3_9ACTN</name>
<dbReference type="GO" id="GO:0022904">
    <property type="term" value="P:respiratory electron transport chain"/>
    <property type="evidence" value="ECO:0007669"/>
    <property type="project" value="InterPro"/>
</dbReference>
<evidence type="ECO:0000256" key="5">
    <source>
        <dbReference type="ARBA" id="ARBA00029568"/>
    </source>
</evidence>
<sequence>MIIRWLGRGAARWFDGRLRLASTVRTAVAKVFPDHWSFMLGEIALYSFVTLVLTGTFLTLFFVPATGDVAYDGSYAPLRGSTMSAAYASTVELSFDVRGGLLFRQVHHWSALVFLAAIVVHLSRVFFTGAFRKPREINWLVGVTLFATSIANGFAGYSLPDDLLSATGLRIAYSTLLSLPLVGPWAAFLLFGGEFPGESIVPRLYVAHVLLLPGLIAALVGVHMAVLVRQKHTHFPGPGRTDRTVVGSKLWPAYAFRSLALLCAVLAVAFGLGALVQINPIWSYGPFQPAAATSPAQPDWFLGWVEGALRLFPPVEFRVFGHLVPAPFLPGVVMPGLTFLVLYAWPWIDRAVTGDRGRHQVLDRPRHRPARVAVGVWALSFYGLLLLSAADDLVAMWLRVPVLDLVRIMRVVVIVVPLLLAAVGFAVARALRGRPEDTVGTLRWADLTSPREARDERR</sequence>
<proteinExistence type="predicted"/>
<reference evidence="8 9" key="1">
    <citation type="submission" date="2016-10" db="EMBL/GenBank/DDBJ databases">
        <authorList>
            <person name="de Groot N.N."/>
        </authorList>
    </citation>
    <scope>NUCLEOTIDE SEQUENCE [LARGE SCALE GENOMIC DNA]</scope>
    <source>
        <strain evidence="8 9">DSM 43357</strain>
    </source>
</reference>
<feature type="transmembrane region" description="Helical" evidence="6">
    <location>
        <begin position="328"/>
        <end position="348"/>
    </location>
</feature>
<dbReference type="EMBL" id="FOBF01000002">
    <property type="protein sequence ID" value="SEK55659.1"/>
    <property type="molecule type" value="Genomic_DNA"/>
</dbReference>
<dbReference type="InterPro" id="IPR027387">
    <property type="entry name" value="Cytb/b6-like_sf"/>
</dbReference>
<keyword evidence="6" id="KW-1133">Transmembrane helix</keyword>
<dbReference type="RefSeq" id="WP_055501528.1">
    <property type="nucleotide sequence ID" value="NZ_BBZG01000001.1"/>
</dbReference>
<feature type="transmembrane region" description="Helical" evidence="6">
    <location>
        <begin position="205"/>
        <end position="228"/>
    </location>
</feature>
<feature type="domain" description="Cytochrome b/b6 N-terminal region profile" evidence="7">
    <location>
        <begin position="10"/>
        <end position="236"/>
    </location>
</feature>
<comment type="catalytic activity">
    <reaction evidence="4">
        <text>a quinol + 2 Fe(III)-[cytochrome c](out) = a quinone + 2 Fe(II)-[cytochrome c](out) + 2 H(+)(out)</text>
        <dbReference type="Rhea" id="RHEA:11484"/>
        <dbReference type="Rhea" id="RHEA-COMP:10350"/>
        <dbReference type="Rhea" id="RHEA-COMP:14399"/>
        <dbReference type="ChEBI" id="CHEBI:15378"/>
        <dbReference type="ChEBI" id="CHEBI:24646"/>
        <dbReference type="ChEBI" id="CHEBI:29033"/>
        <dbReference type="ChEBI" id="CHEBI:29034"/>
        <dbReference type="ChEBI" id="CHEBI:132124"/>
        <dbReference type="EC" id="7.1.1.8"/>
    </reaction>
</comment>
<evidence type="ECO:0000256" key="2">
    <source>
        <dbReference type="ARBA" id="ARBA00012951"/>
    </source>
</evidence>
<dbReference type="SUPFAM" id="SSF81342">
    <property type="entry name" value="Transmembrane di-heme cytochromes"/>
    <property type="match status" value="1"/>
</dbReference>
<feature type="transmembrane region" description="Helical" evidence="6">
    <location>
        <begin position="43"/>
        <end position="63"/>
    </location>
</feature>
<evidence type="ECO:0000256" key="3">
    <source>
        <dbReference type="ARBA" id="ARBA00016116"/>
    </source>
</evidence>
<keyword evidence="6" id="KW-0812">Transmembrane</keyword>
<gene>
    <name evidence="8" type="ORF">SAMN05660976_00639</name>
</gene>
<organism evidence="8 9">
    <name type="scientific">Nonomuraea pusilla</name>
    <dbReference type="NCBI Taxonomy" id="46177"/>
    <lineage>
        <taxon>Bacteria</taxon>
        <taxon>Bacillati</taxon>
        <taxon>Actinomycetota</taxon>
        <taxon>Actinomycetes</taxon>
        <taxon>Streptosporangiales</taxon>
        <taxon>Streptosporangiaceae</taxon>
        <taxon>Nonomuraea</taxon>
    </lineage>
</organism>
<dbReference type="PANTHER" id="PTHR19271:SF16">
    <property type="entry name" value="CYTOCHROME B"/>
    <property type="match status" value="1"/>
</dbReference>
<keyword evidence="6" id="KW-0472">Membrane</keyword>
<feature type="transmembrane region" description="Helical" evidence="6">
    <location>
        <begin position="111"/>
        <end position="131"/>
    </location>
</feature>
<evidence type="ECO:0000256" key="1">
    <source>
        <dbReference type="ARBA" id="ARBA00001971"/>
    </source>
</evidence>
<dbReference type="InterPro" id="IPR005797">
    <property type="entry name" value="Cyt_b/b6_N"/>
</dbReference>
<dbReference type="GO" id="GO:0016491">
    <property type="term" value="F:oxidoreductase activity"/>
    <property type="evidence" value="ECO:0007669"/>
    <property type="project" value="InterPro"/>
</dbReference>
<accession>A0A1H7HZJ3</accession>
<dbReference type="Gene3D" id="1.20.810.10">
    <property type="entry name" value="Cytochrome Bc1 Complex, Chain C"/>
    <property type="match status" value="1"/>
</dbReference>
<feature type="transmembrane region" description="Helical" evidence="6">
    <location>
        <begin position="369"/>
        <end position="388"/>
    </location>
</feature>
<dbReference type="InterPro" id="IPR016174">
    <property type="entry name" value="Di-haem_cyt_TM"/>
</dbReference>
<dbReference type="GO" id="GO:0016020">
    <property type="term" value="C:membrane"/>
    <property type="evidence" value="ECO:0007669"/>
    <property type="project" value="InterPro"/>
</dbReference>
<comment type="cofactor">
    <cofactor evidence="1">
        <name>heme</name>
        <dbReference type="ChEBI" id="CHEBI:30413"/>
    </cofactor>
</comment>
<evidence type="ECO:0000256" key="6">
    <source>
        <dbReference type="SAM" id="Phobius"/>
    </source>
</evidence>
<dbReference type="OrthoDB" id="9804503at2"/>
<dbReference type="GO" id="GO:0008121">
    <property type="term" value="F:quinol-cytochrome-c reductase activity"/>
    <property type="evidence" value="ECO:0007669"/>
    <property type="project" value="UniProtKB-EC"/>
</dbReference>
<evidence type="ECO:0000313" key="9">
    <source>
        <dbReference type="Proteomes" id="UP000198953"/>
    </source>
</evidence>
<dbReference type="EC" id="7.1.1.8" evidence="2"/>
<evidence type="ECO:0000259" key="7">
    <source>
        <dbReference type="PROSITE" id="PS51002"/>
    </source>
</evidence>
<dbReference type="PANTHER" id="PTHR19271">
    <property type="entry name" value="CYTOCHROME B"/>
    <property type="match status" value="1"/>
</dbReference>